<dbReference type="Gene3D" id="1.10.533.10">
    <property type="entry name" value="Death Domain, Fas"/>
    <property type="match status" value="1"/>
</dbReference>
<protein>
    <recommendedName>
        <fullName evidence="1">Death domain-containing protein</fullName>
    </recommendedName>
</protein>
<organism evidence="2 3">
    <name type="scientific">Strongylocentrotus purpuratus</name>
    <name type="common">Purple sea urchin</name>
    <dbReference type="NCBI Taxonomy" id="7668"/>
    <lineage>
        <taxon>Eukaryota</taxon>
        <taxon>Metazoa</taxon>
        <taxon>Echinodermata</taxon>
        <taxon>Eleutherozoa</taxon>
        <taxon>Echinozoa</taxon>
        <taxon>Echinoidea</taxon>
        <taxon>Euechinoidea</taxon>
        <taxon>Echinacea</taxon>
        <taxon>Camarodonta</taxon>
        <taxon>Echinidea</taxon>
        <taxon>Strongylocentrotidae</taxon>
        <taxon>Strongylocentrotus</taxon>
    </lineage>
</organism>
<evidence type="ECO:0000313" key="3">
    <source>
        <dbReference type="Proteomes" id="UP000007110"/>
    </source>
</evidence>
<reference evidence="2" key="2">
    <citation type="submission" date="2021-01" db="UniProtKB">
        <authorList>
            <consortium name="EnsemblMetazoa"/>
        </authorList>
    </citation>
    <scope>IDENTIFICATION</scope>
</reference>
<reference evidence="3" key="1">
    <citation type="submission" date="2015-02" db="EMBL/GenBank/DDBJ databases">
        <title>Genome sequencing for Strongylocentrotus purpuratus.</title>
        <authorList>
            <person name="Murali S."/>
            <person name="Liu Y."/>
            <person name="Vee V."/>
            <person name="English A."/>
            <person name="Wang M."/>
            <person name="Skinner E."/>
            <person name="Han Y."/>
            <person name="Muzny D.M."/>
            <person name="Worley K.C."/>
            <person name="Gibbs R.A."/>
        </authorList>
    </citation>
    <scope>NUCLEOTIDE SEQUENCE</scope>
</reference>
<dbReference type="InParanoid" id="A0A7M7NAL9"/>
<feature type="domain" description="Death" evidence="1">
    <location>
        <begin position="133"/>
        <end position="198"/>
    </location>
</feature>
<evidence type="ECO:0000313" key="2">
    <source>
        <dbReference type="EnsemblMetazoa" id="XP_030833665"/>
    </source>
</evidence>
<dbReference type="EnsemblMetazoa" id="XM_030977805">
    <property type="protein sequence ID" value="XP_030833665"/>
    <property type="gene ID" value="LOC105446067"/>
</dbReference>
<keyword evidence="3" id="KW-1185">Reference proteome</keyword>
<proteinExistence type="predicted"/>
<dbReference type="FunFam" id="1.10.533.10:FF:000080">
    <property type="entry name" value="Uncharacterized protein"/>
    <property type="match status" value="1"/>
</dbReference>
<dbReference type="OrthoDB" id="10209162at2759"/>
<dbReference type="Proteomes" id="UP000007110">
    <property type="component" value="Unassembled WGS sequence"/>
</dbReference>
<name>A0A7M7NAL9_STRPU</name>
<dbReference type="GO" id="GO:0007165">
    <property type="term" value="P:signal transduction"/>
    <property type="evidence" value="ECO:0007669"/>
    <property type="project" value="InterPro"/>
</dbReference>
<dbReference type="KEGG" id="spu:105446067"/>
<dbReference type="PROSITE" id="PS50017">
    <property type="entry name" value="DEATH_DOMAIN"/>
    <property type="match status" value="1"/>
</dbReference>
<dbReference type="RefSeq" id="XP_030833665.1">
    <property type="nucleotide sequence ID" value="XM_030977805.1"/>
</dbReference>
<dbReference type="InterPro" id="IPR000488">
    <property type="entry name" value="Death_dom"/>
</dbReference>
<dbReference type="CDD" id="cd01670">
    <property type="entry name" value="Death"/>
    <property type="match status" value="1"/>
</dbReference>
<dbReference type="InterPro" id="IPR011029">
    <property type="entry name" value="DEATH-like_dom_sf"/>
</dbReference>
<dbReference type="GeneID" id="105446067"/>
<accession>A0A7M7NAL9</accession>
<sequence>MTCFIKRDPIGDTIHTVKYDELCRGHHRTRSFNLDLRSQPDEKIVVTLQVGQTGHSVEELLCIFKFTTPRRSTSLLTHDLEQLQGASSSQTLQASHQRTREILENISGRQEDFDVKLTTVARKVSKRDEIDNLGKALGFEPEDIQRYVDTNMKNADVTYMGTLSMLRKWRKKQTEATEYETLKVVLKKAGQIRLIDEL</sequence>
<evidence type="ECO:0000259" key="1">
    <source>
        <dbReference type="PROSITE" id="PS50017"/>
    </source>
</evidence>
<dbReference type="AlphaFoldDB" id="A0A7M7NAL9"/>